<reference evidence="1" key="1">
    <citation type="submission" date="2018-05" db="EMBL/GenBank/DDBJ databases">
        <authorList>
            <person name="Lanie J.A."/>
            <person name="Ng W.-L."/>
            <person name="Kazmierczak K.M."/>
            <person name="Andrzejewski T.M."/>
            <person name="Davidsen T.M."/>
            <person name="Wayne K.J."/>
            <person name="Tettelin H."/>
            <person name="Glass J.I."/>
            <person name="Rusch D."/>
            <person name="Podicherti R."/>
            <person name="Tsui H.-C.T."/>
            <person name="Winkler M.E."/>
        </authorList>
    </citation>
    <scope>NUCLEOTIDE SEQUENCE</scope>
</reference>
<accession>A0A381Z415</accession>
<evidence type="ECO:0000313" key="1">
    <source>
        <dbReference type="EMBL" id="SVA83497.1"/>
    </source>
</evidence>
<dbReference type="EMBL" id="UINC01019720">
    <property type="protein sequence ID" value="SVA83497.1"/>
    <property type="molecule type" value="Genomic_DNA"/>
</dbReference>
<protein>
    <submittedName>
        <fullName evidence="1">Uncharacterized protein</fullName>
    </submittedName>
</protein>
<gene>
    <name evidence="1" type="ORF">METZ01_LOCUS136351</name>
</gene>
<name>A0A381Z415_9ZZZZ</name>
<proteinExistence type="predicted"/>
<dbReference type="AlphaFoldDB" id="A0A381Z415"/>
<organism evidence="1">
    <name type="scientific">marine metagenome</name>
    <dbReference type="NCBI Taxonomy" id="408172"/>
    <lineage>
        <taxon>unclassified sequences</taxon>
        <taxon>metagenomes</taxon>
        <taxon>ecological metagenomes</taxon>
    </lineage>
</organism>
<sequence>MINSGIVKGEMTIFVGLLKCTNPECKNTGRENVERWELKDYLGYSCGIVCDDCYEKQKVKYELIKNRSILSKNR</sequence>